<evidence type="ECO:0000256" key="7">
    <source>
        <dbReference type="ARBA" id="ARBA00022777"/>
    </source>
</evidence>
<proteinExistence type="predicted"/>
<evidence type="ECO:0000313" key="18">
    <source>
        <dbReference type="Proteomes" id="UP000594261"/>
    </source>
</evidence>
<feature type="chain" id="PRO_5029901712" description="Protein kinase domain-containing protein" evidence="15">
    <location>
        <begin position="20"/>
        <end position="646"/>
    </location>
</feature>
<keyword evidence="2" id="KW-0723">Serine/threonine-protein kinase</keyword>
<dbReference type="PROSITE" id="PS00108">
    <property type="entry name" value="PROTEIN_KINASE_ST"/>
    <property type="match status" value="1"/>
</dbReference>
<dbReference type="GO" id="GO:0004674">
    <property type="term" value="F:protein serine/threonine kinase activity"/>
    <property type="evidence" value="ECO:0007669"/>
    <property type="project" value="UniProtKB-KW"/>
</dbReference>
<keyword evidence="5 15" id="KW-0732">Signal</keyword>
<dbReference type="InterPro" id="IPR018097">
    <property type="entry name" value="EGF_Ca-bd_CS"/>
</dbReference>
<dbReference type="InParanoid" id="A0A7N2MK31"/>
<dbReference type="PROSITE" id="PS50011">
    <property type="entry name" value="PROTEIN_KINASE_DOM"/>
    <property type="match status" value="1"/>
</dbReference>
<evidence type="ECO:0000256" key="12">
    <source>
        <dbReference type="ARBA" id="ARBA00023180"/>
    </source>
</evidence>
<feature type="domain" description="Protein kinase" evidence="16">
    <location>
        <begin position="394"/>
        <end position="646"/>
    </location>
</feature>
<dbReference type="AlphaFoldDB" id="A0A7N2MK31"/>
<keyword evidence="10" id="KW-0472">Membrane</keyword>
<keyword evidence="18" id="KW-1185">Reference proteome</keyword>
<evidence type="ECO:0000256" key="2">
    <source>
        <dbReference type="ARBA" id="ARBA00022527"/>
    </source>
</evidence>
<evidence type="ECO:0000256" key="9">
    <source>
        <dbReference type="ARBA" id="ARBA00022989"/>
    </source>
</evidence>
<dbReference type="InterPro" id="IPR025287">
    <property type="entry name" value="WAK_GUB"/>
</dbReference>
<evidence type="ECO:0000256" key="10">
    <source>
        <dbReference type="ARBA" id="ARBA00023136"/>
    </source>
</evidence>
<evidence type="ECO:0000256" key="6">
    <source>
        <dbReference type="ARBA" id="ARBA00022741"/>
    </source>
</evidence>
<name>A0A7N2MK31_QUELO</name>
<dbReference type="FunFam" id="1.10.510.10:FF:000084">
    <property type="entry name" value="Wall-associated receptor kinase 2"/>
    <property type="match status" value="1"/>
</dbReference>
<keyword evidence="7" id="KW-0418">Kinase</keyword>
<protein>
    <recommendedName>
        <fullName evidence="16">Protein kinase domain-containing protein</fullName>
    </recommendedName>
</protein>
<dbReference type="OMA" id="VECTRIM"/>
<accession>A0A7N2MK31</accession>
<feature type="signal peptide" evidence="15">
    <location>
        <begin position="1"/>
        <end position="19"/>
    </location>
</feature>
<comment type="subcellular location">
    <subcellularLocation>
        <location evidence="1">Membrane</location>
        <topology evidence="1">Single-pass type I membrane protein</topology>
    </subcellularLocation>
</comment>
<keyword evidence="12" id="KW-0325">Glycoprotein</keyword>
<keyword evidence="3" id="KW-0808">Transferase</keyword>
<keyword evidence="11" id="KW-1015">Disulfide bond</keyword>
<dbReference type="Gene3D" id="3.30.200.20">
    <property type="entry name" value="Phosphorylase Kinase, domain 1"/>
    <property type="match status" value="1"/>
</dbReference>
<dbReference type="InterPro" id="IPR000719">
    <property type="entry name" value="Prot_kinase_dom"/>
</dbReference>
<dbReference type="FunCoup" id="A0A7N2MK31">
    <property type="interactions" value="267"/>
</dbReference>
<dbReference type="SUPFAM" id="SSF56112">
    <property type="entry name" value="Protein kinase-like (PK-like)"/>
    <property type="match status" value="1"/>
</dbReference>
<comment type="catalytic activity">
    <reaction evidence="14">
        <text>L-threonyl-[protein] + ATP = O-phospho-L-threonyl-[protein] + ADP + H(+)</text>
        <dbReference type="Rhea" id="RHEA:46608"/>
        <dbReference type="Rhea" id="RHEA-COMP:11060"/>
        <dbReference type="Rhea" id="RHEA-COMP:11605"/>
        <dbReference type="ChEBI" id="CHEBI:15378"/>
        <dbReference type="ChEBI" id="CHEBI:30013"/>
        <dbReference type="ChEBI" id="CHEBI:30616"/>
        <dbReference type="ChEBI" id="CHEBI:61977"/>
        <dbReference type="ChEBI" id="CHEBI:456216"/>
    </reaction>
</comment>
<keyword evidence="4" id="KW-0812">Transmembrane</keyword>
<dbReference type="Gene3D" id="1.10.510.10">
    <property type="entry name" value="Transferase(Phosphotransferase) domain 1"/>
    <property type="match status" value="1"/>
</dbReference>
<evidence type="ECO:0000313" key="17">
    <source>
        <dbReference type="EnsemblPlants" id="QL09p032101:mrna"/>
    </source>
</evidence>
<evidence type="ECO:0000256" key="13">
    <source>
        <dbReference type="ARBA" id="ARBA00047558"/>
    </source>
</evidence>
<evidence type="ECO:0000256" key="5">
    <source>
        <dbReference type="ARBA" id="ARBA00022729"/>
    </source>
</evidence>
<organism evidence="17 18">
    <name type="scientific">Quercus lobata</name>
    <name type="common">Valley oak</name>
    <dbReference type="NCBI Taxonomy" id="97700"/>
    <lineage>
        <taxon>Eukaryota</taxon>
        <taxon>Viridiplantae</taxon>
        <taxon>Streptophyta</taxon>
        <taxon>Embryophyta</taxon>
        <taxon>Tracheophyta</taxon>
        <taxon>Spermatophyta</taxon>
        <taxon>Magnoliopsida</taxon>
        <taxon>eudicotyledons</taxon>
        <taxon>Gunneridae</taxon>
        <taxon>Pentapetalae</taxon>
        <taxon>rosids</taxon>
        <taxon>fabids</taxon>
        <taxon>Fagales</taxon>
        <taxon>Fagaceae</taxon>
        <taxon>Quercus</taxon>
    </lineage>
</organism>
<dbReference type="PANTHER" id="PTHR27005:SF283">
    <property type="entry name" value="OS02G0633066 PROTEIN"/>
    <property type="match status" value="1"/>
</dbReference>
<dbReference type="GO" id="GO:0007166">
    <property type="term" value="P:cell surface receptor signaling pathway"/>
    <property type="evidence" value="ECO:0007669"/>
    <property type="project" value="InterPro"/>
</dbReference>
<dbReference type="FunFam" id="2.10.25.10:FF:000628">
    <property type="entry name" value="Wall-associated receptor kinase 2"/>
    <property type="match status" value="1"/>
</dbReference>
<dbReference type="GO" id="GO:0005509">
    <property type="term" value="F:calcium ion binding"/>
    <property type="evidence" value="ECO:0007669"/>
    <property type="project" value="InterPro"/>
</dbReference>
<comment type="catalytic activity">
    <reaction evidence="13">
        <text>L-seryl-[protein] + ATP = O-phospho-L-seryl-[protein] + ADP + H(+)</text>
        <dbReference type="Rhea" id="RHEA:17989"/>
        <dbReference type="Rhea" id="RHEA-COMP:9863"/>
        <dbReference type="Rhea" id="RHEA-COMP:11604"/>
        <dbReference type="ChEBI" id="CHEBI:15378"/>
        <dbReference type="ChEBI" id="CHEBI:29999"/>
        <dbReference type="ChEBI" id="CHEBI:30616"/>
        <dbReference type="ChEBI" id="CHEBI:83421"/>
        <dbReference type="ChEBI" id="CHEBI:456216"/>
    </reaction>
</comment>
<dbReference type="GO" id="GO:0005886">
    <property type="term" value="C:plasma membrane"/>
    <property type="evidence" value="ECO:0007669"/>
    <property type="project" value="TreeGrafter"/>
</dbReference>
<dbReference type="InterPro" id="IPR000152">
    <property type="entry name" value="EGF-type_Asp/Asn_hydroxyl_site"/>
</dbReference>
<dbReference type="Pfam" id="PF00069">
    <property type="entry name" value="Pkinase"/>
    <property type="match status" value="1"/>
</dbReference>
<keyword evidence="9" id="KW-1133">Transmembrane helix</keyword>
<evidence type="ECO:0000256" key="4">
    <source>
        <dbReference type="ARBA" id="ARBA00022692"/>
    </source>
</evidence>
<dbReference type="InterPro" id="IPR011009">
    <property type="entry name" value="Kinase-like_dom_sf"/>
</dbReference>
<dbReference type="GO" id="GO:0005524">
    <property type="term" value="F:ATP binding"/>
    <property type="evidence" value="ECO:0007669"/>
    <property type="project" value="UniProtKB-KW"/>
</dbReference>
<dbReference type="Gramene" id="QL09p032101:mrna">
    <property type="protein sequence ID" value="QL09p032101:mrna"/>
    <property type="gene ID" value="QL09p032101"/>
</dbReference>
<keyword evidence="8" id="KW-0067">ATP-binding</keyword>
<dbReference type="Pfam" id="PF13947">
    <property type="entry name" value="GUB_WAK_bind"/>
    <property type="match status" value="1"/>
</dbReference>
<dbReference type="PROSITE" id="PS01187">
    <property type="entry name" value="EGF_CA"/>
    <property type="match status" value="1"/>
</dbReference>
<evidence type="ECO:0000259" key="16">
    <source>
        <dbReference type="PROSITE" id="PS50011"/>
    </source>
</evidence>
<sequence>MALVHLAILQLTLLWVVEASIVNTNALPLAKDGCEDHCGDVSIPYPFGTTEKCYYNDSFLITCNHRYNPPLAFLSDSTINVTNISLSGEMRVYAYVANDCYNRTGGSTRYNQPSLRSGIFPVSNTRNKFMAIGCDTYAVIMGSRGTSYTTGCMSLCDSTGDVVEGSCSGIGCCETAIPRGVMDFNISVSSYYNHKRVWEFNPCSYAFVAEEGTYNFSKQDLWDIKDQGNKIPMVLNWAIGDQNCSEAKKGLESYACMANSECHDSNNGPGYRCSCSKGYQGNPYLKDGCQDIDECLNSTICVQNCTNLLGTYNCSCQLPGYDGDGVSVSLLVLVLGISWLYWGLKRRKLIKLKEKFFKQNGGFLLQQQLSKHNGSIETTQIFTTEELEKATNNYHENRILGQGGQGTVYKGILPDSKIVAIKKSKIIDQSQVEQFINEVSILSQINHRNVVKLLGCCLETEVPLLVYEFVTNGTLFNHIHKTNHSSTLQWQLRLQIAVETAGALSYLHSATSTPIIHRDIKSTNVLLDNNYKAKVSDFGASRLVRLDHTQLTTLVQGTLGCLDPEYFHSSQLTEKNDVYSFGVLLAELLTGMKALSFERPEEERNLAMHFVSSMNESRLFEILDQQMLNEGNVEQLNEVAMLAKRC</sequence>
<dbReference type="EnsemblPlants" id="QL09p032101:mrna">
    <property type="protein sequence ID" value="QL09p032101:mrna"/>
    <property type="gene ID" value="QL09p032101"/>
</dbReference>
<reference evidence="17" key="2">
    <citation type="submission" date="2021-01" db="UniProtKB">
        <authorList>
            <consortium name="EnsemblPlants"/>
        </authorList>
    </citation>
    <scope>IDENTIFICATION</scope>
</reference>
<evidence type="ECO:0000256" key="8">
    <source>
        <dbReference type="ARBA" id="ARBA00022840"/>
    </source>
</evidence>
<dbReference type="SUPFAM" id="SSF57196">
    <property type="entry name" value="EGF/Laminin"/>
    <property type="match status" value="1"/>
</dbReference>
<dbReference type="GO" id="GO:0030247">
    <property type="term" value="F:polysaccharide binding"/>
    <property type="evidence" value="ECO:0007669"/>
    <property type="project" value="InterPro"/>
</dbReference>
<evidence type="ECO:0000256" key="15">
    <source>
        <dbReference type="SAM" id="SignalP"/>
    </source>
</evidence>
<dbReference type="PROSITE" id="PS00010">
    <property type="entry name" value="ASX_HYDROXYL"/>
    <property type="match status" value="1"/>
</dbReference>
<dbReference type="InterPro" id="IPR008271">
    <property type="entry name" value="Ser/Thr_kinase_AS"/>
</dbReference>
<dbReference type="EMBL" id="LRBV02000009">
    <property type="status" value="NOT_ANNOTATED_CDS"/>
    <property type="molecule type" value="Genomic_DNA"/>
</dbReference>
<evidence type="ECO:0000256" key="11">
    <source>
        <dbReference type="ARBA" id="ARBA00023157"/>
    </source>
</evidence>
<dbReference type="FunFam" id="3.30.200.20:FF:000043">
    <property type="entry name" value="Wall-associated receptor kinase 2"/>
    <property type="match status" value="1"/>
</dbReference>
<dbReference type="CDD" id="cd00054">
    <property type="entry name" value="EGF_CA"/>
    <property type="match status" value="1"/>
</dbReference>
<evidence type="ECO:0000256" key="14">
    <source>
        <dbReference type="ARBA" id="ARBA00047951"/>
    </source>
</evidence>
<dbReference type="SMART" id="SM00220">
    <property type="entry name" value="S_TKc"/>
    <property type="match status" value="1"/>
</dbReference>
<evidence type="ECO:0000256" key="1">
    <source>
        <dbReference type="ARBA" id="ARBA00004479"/>
    </source>
</evidence>
<dbReference type="PANTHER" id="PTHR27005">
    <property type="entry name" value="WALL-ASSOCIATED RECEPTOR KINASE-LIKE 21"/>
    <property type="match status" value="1"/>
</dbReference>
<dbReference type="InterPro" id="IPR001881">
    <property type="entry name" value="EGF-like_Ca-bd_dom"/>
</dbReference>
<dbReference type="InterPro" id="IPR045274">
    <property type="entry name" value="WAK-like"/>
</dbReference>
<dbReference type="Gene3D" id="2.10.25.10">
    <property type="entry name" value="Laminin"/>
    <property type="match status" value="2"/>
</dbReference>
<dbReference type="Proteomes" id="UP000594261">
    <property type="component" value="Chromosome 9"/>
</dbReference>
<reference evidence="17 18" key="1">
    <citation type="journal article" date="2016" name="G3 (Bethesda)">
        <title>First Draft Assembly and Annotation of the Genome of a California Endemic Oak Quercus lobata Nee (Fagaceae).</title>
        <authorList>
            <person name="Sork V.L."/>
            <person name="Fitz-Gibbon S.T."/>
            <person name="Puiu D."/>
            <person name="Crepeau M."/>
            <person name="Gugger P.F."/>
            <person name="Sherman R."/>
            <person name="Stevens K."/>
            <person name="Langley C.H."/>
            <person name="Pellegrini M."/>
            <person name="Salzberg S.L."/>
        </authorList>
    </citation>
    <scope>NUCLEOTIDE SEQUENCE [LARGE SCALE GENOMIC DNA]</scope>
    <source>
        <strain evidence="17 18">cv. SW786</strain>
    </source>
</reference>
<dbReference type="SMART" id="SM00179">
    <property type="entry name" value="EGF_CA"/>
    <property type="match status" value="2"/>
</dbReference>
<keyword evidence="6" id="KW-0547">Nucleotide-binding</keyword>
<evidence type="ECO:0000256" key="3">
    <source>
        <dbReference type="ARBA" id="ARBA00022679"/>
    </source>
</evidence>